<evidence type="ECO:0000313" key="6">
    <source>
        <dbReference type="Proteomes" id="UP001265746"/>
    </source>
</evidence>
<evidence type="ECO:0000256" key="4">
    <source>
        <dbReference type="SAM" id="MobiDB-lite"/>
    </source>
</evidence>
<dbReference type="Proteomes" id="UP001265746">
    <property type="component" value="Unassembled WGS sequence"/>
</dbReference>
<dbReference type="SMART" id="SM00248">
    <property type="entry name" value="ANK"/>
    <property type="match status" value="6"/>
</dbReference>
<evidence type="ECO:0008006" key="7">
    <source>
        <dbReference type="Google" id="ProtNLM"/>
    </source>
</evidence>
<dbReference type="InterPro" id="IPR002110">
    <property type="entry name" value="Ankyrin_rpt"/>
</dbReference>
<keyword evidence="2 3" id="KW-0040">ANK repeat</keyword>
<feature type="repeat" description="ANK" evidence="3">
    <location>
        <begin position="370"/>
        <end position="402"/>
    </location>
</feature>
<feature type="compositionally biased region" description="Basic and acidic residues" evidence="4">
    <location>
        <begin position="619"/>
        <end position="630"/>
    </location>
</feature>
<comment type="caution">
    <text evidence="5">The sequence shown here is derived from an EMBL/GenBank/DDBJ whole genome shotgun (WGS) entry which is preliminary data.</text>
</comment>
<feature type="compositionally biased region" description="Basic and acidic residues" evidence="4">
    <location>
        <begin position="586"/>
        <end position="595"/>
    </location>
</feature>
<keyword evidence="1" id="KW-0677">Repeat</keyword>
<dbReference type="InterPro" id="IPR036770">
    <property type="entry name" value="Ankyrin_rpt-contain_sf"/>
</dbReference>
<proteinExistence type="predicted"/>
<keyword evidence="6" id="KW-1185">Reference proteome</keyword>
<dbReference type="SUPFAM" id="SSF48403">
    <property type="entry name" value="Ankyrin repeat"/>
    <property type="match status" value="1"/>
</dbReference>
<sequence length="748" mass="83576">MDYLFYFHRPLFHKFVWKSSQARVGRLSRAAVLLLWEDGTQRLEEYLDCLAIRVSKQRLERFLKRLLAEQFLICDLQGRKRVTDLEAVRALVNFGVSIKEVLCDFPRILERFTDLVGRDCPKHEVEAVQYLIDNGATVNGKVLSWLVRLPETRLFDLARGGIEDTRELQIALIDAAARNDFNAVERLVHTGVNLDADIKPSANRRIRMNPGDYMILRHSELTPQRRISLIANVIYSWNPKLGGLPKMLDFLVSKGAPLRLSTKRTHLYHLLRYTMVRFCLSDIQSVLGIVQYIVGVGYDLSDPLCRSASLLEDCYAGFDGRKIFEYLLRNGAQLRPGSPMASWIGMNGEIGLVRKMLEAGVDLNAYHRLYHKTALQLAAQKLRTDVVELLLQEGADVNAPARGDFGRTALQSACGAEPTSLDQQQLKLRTVQILLDYGADVNAAPARTWGMTALQETARGGDIAIAKLLLSRHPMADVNAPQCQRVPDEDDSGNALEFAAQNGRIDMVKLLLSYNALSYHRGETGYDGAILVAEEEGHVAVADLIRQHTEDADRSDTRNPYLSQPPRDWREYGYKLGPEEDSEYSGEEKDSREETDSGDDTDSEEDEDSGVCSIPANWIHERERTDPGEEKGFTSSLVLDSCNLIVHDSTQPLAHDESANSVNDNNTLGDWGDLSLAHEGELIAMGHSFQNMDFEASMDFEMCLDIDIRQSASVQYAGHAVPEHEGVGSATCVGPPNGVFKEACEYGL</sequence>
<feature type="region of interest" description="Disordered" evidence="4">
    <location>
        <begin position="548"/>
        <end position="630"/>
    </location>
</feature>
<dbReference type="Gene3D" id="1.25.40.20">
    <property type="entry name" value="Ankyrin repeat-containing domain"/>
    <property type="match status" value="1"/>
</dbReference>
<reference evidence="5" key="1">
    <citation type="submission" date="2023-06" db="EMBL/GenBank/DDBJ databases">
        <authorList>
            <person name="Noh H."/>
        </authorList>
    </citation>
    <scope>NUCLEOTIDE SEQUENCE</scope>
    <source>
        <strain evidence="5">DUCC20226</strain>
    </source>
</reference>
<dbReference type="Pfam" id="PF12796">
    <property type="entry name" value="Ank_2"/>
    <property type="match status" value="2"/>
</dbReference>
<dbReference type="InterPro" id="IPR051165">
    <property type="entry name" value="Multifunctional_ANK_Repeat"/>
</dbReference>
<dbReference type="PANTHER" id="PTHR24123">
    <property type="entry name" value="ANKYRIN REPEAT-CONTAINING"/>
    <property type="match status" value="1"/>
</dbReference>
<accession>A0AAD9S6Q5</accession>
<protein>
    <recommendedName>
        <fullName evidence="7">Ankyrin</fullName>
    </recommendedName>
</protein>
<dbReference type="EMBL" id="JAUJFL010000007">
    <property type="protein sequence ID" value="KAK2599652.1"/>
    <property type="molecule type" value="Genomic_DNA"/>
</dbReference>
<organism evidence="5 6">
    <name type="scientific">Phomopsis amygdali</name>
    <name type="common">Fusicoccum amygdali</name>
    <dbReference type="NCBI Taxonomy" id="1214568"/>
    <lineage>
        <taxon>Eukaryota</taxon>
        <taxon>Fungi</taxon>
        <taxon>Dikarya</taxon>
        <taxon>Ascomycota</taxon>
        <taxon>Pezizomycotina</taxon>
        <taxon>Sordariomycetes</taxon>
        <taxon>Sordariomycetidae</taxon>
        <taxon>Diaporthales</taxon>
        <taxon>Diaporthaceae</taxon>
        <taxon>Diaporthe</taxon>
    </lineage>
</organism>
<gene>
    <name evidence="5" type="ORF">N8I77_011387</name>
</gene>
<dbReference type="AlphaFoldDB" id="A0AAD9S6Q5"/>
<name>A0AAD9S6Q5_PHOAM</name>
<feature type="compositionally biased region" description="Acidic residues" evidence="4">
    <location>
        <begin position="596"/>
        <end position="609"/>
    </location>
</feature>
<evidence type="ECO:0000256" key="2">
    <source>
        <dbReference type="ARBA" id="ARBA00023043"/>
    </source>
</evidence>
<dbReference type="PROSITE" id="PS50088">
    <property type="entry name" value="ANK_REPEAT"/>
    <property type="match status" value="1"/>
</dbReference>
<evidence type="ECO:0000256" key="1">
    <source>
        <dbReference type="ARBA" id="ARBA00022737"/>
    </source>
</evidence>
<evidence type="ECO:0000313" key="5">
    <source>
        <dbReference type="EMBL" id="KAK2599652.1"/>
    </source>
</evidence>
<dbReference type="PROSITE" id="PS50297">
    <property type="entry name" value="ANK_REP_REGION"/>
    <property type="match status" value="1"/>
</dbReference>
<feature type="compositionally biased region" description="Basic and acidic residues" evidence="4">
    <location>
        <begin position="548"/>
        <end position="557"/>
    </location>
</feature>
<evidence type="ECO:0000256" key="3">
    <source>
        <dbReference type="PROSITE-ProRule" id="PRU00023"/>
    </source>
</evidence>
<dbReference type="PANTHER" id="PTHR24123:SF33">
    <property type="entry name" value="PROTEIN HOS4"/>
    <property type="match status" value="1"/>
</dbReference>